<reference evidence="4" key="3">
    <citation type="submission" date="2015-04" db="UniProtKB">
        <authorList>
            <consortium name="EnsemblPlants"/>
        </authorList>
    </citation>
    <scope>IDENTIFICATION</scope>
    <source>
        <strain evidence="4">cv. Jemalong A17</strain>
    </source>
</reference>
<proteinExistence type="predicted"/>
<evidence type="ECO:0000313" key="3">
    <source>
        <dbReference type="EMBL" id="KEH34322.1"/>
    </source>
</evidence>
<keyword evidence="2" id="KW-0732">Signal</keyword>
<reference evidence="3 5" key="2">
    <citation type="journal article" date="2014" name="BMC Genomics">
        <title>An improved genome release (version Mt4.0) for the model legume Medicago truncatula.</title>
        <authorList>
            <person name="Tang H."/>
            <person name="Krishnakumar V."/>
            <person name="Bidwell S."/>
            <person name="Rosen B."/>
            <person name="Chan A."/>
            <person name="Zhou S."/>
            <person name="Gentzbittel L."/>
            <person name="Childs K.L."/>
            <person name="Yandell M."/>
            <person name="Gundlach H."/>
            <person name="Mayer K.F."/>
            <person name="Schwartz D.C."/>
            <person name="Town C.D."/>
        </authorList>
    </citation>
    <scope>GENOME REANNOTATION</scope>
    <source>
        <strain evidence="3">A17</strain>
        <strain evidence="4 5">cv. Jemalong A17</strain>
    </source>
</reference>
<dbReference type="HOGENOM" id="CLU_2779642_0_0_1"/>
<accession>A0A072UXN1</accession>
<gene>
    <name evidence="3" type="ordered locus">MTR_3g464630</name>
</gene>
<feature type="region of interest" description="Disordered" evidence="1">
    <location>
        <begin position="41"/>
        <end position="69"/>
    </location>
</feature>
<keyword evidence="3" id="KW-0812">Transmembrane</keyword>
<organism evidence="3 5">
    <name type="scientific">Medicago truncatula</name>
    <name type="common">Barrel medic</name>
    <name type="synonym">Medicago tribuloides</name>
    <dbReference type="NCBI Taxonomy" id="3880"/>
    <lineage>
        <taxon>Eukaryota</taxon>
        <taxon>Viridiplantae</taxon>
        <taxon>Streptophyta</taxon>
        <taxon>Embryophyta</taxon>
        <taxon>Tracheophyta</taxon>
        <taxon>Spermatophyta</taxon>
        <taxon>Magnoliopsida</taxon>
        <taxon>eudicotyledons</taxon>
        <taxon>Gunneridae</taxon>
        <taxon>Pentapetalae</taxon>
        <taxon>rosids</taxon>
        <taxon>fabids</taxon>
        <taxon>Fabales</taxon>
        <taxon>Fabaceae</taxon>
        <taxon>Papilionoideae</taxon>
        <taxon>50 kb inversion clade</taxon>
        <taxon>NPAAA clade</taxon>
        <taxon>Hologalegina</taxon>
        <taxon>IRL clade</taxon>
        <taxon>Trifolieae</taxon>
        <taxon>Medicago</taxon>
    </lineage>
</organism>
<name>A0A072UXN1_MEDTR</name>
<feature type="chain" id="PRO_5014500106" evidence="2">
    <location>
        <begin position="22"/>
        <end position="69"/>
    </location>
</feature>
<feature type="compositionally biased region" description="Pro residues" evidence="1">
    <location>
        <begin position="42"/>
        <end position="51"/>
    </location>
</feature>
<dbReference type="PROSITE" id="PS51257">
    <property type="entry name" value="PROKAR_LIPOPROTEIN"/>
    <property type="match status" value="1"/>
</dbReference>
<sequence>MASRTFLYICFLFAFATSCFARDVPIVNSHMTLEERDYADPHPYPGFPPPKFLNEDPHTHPSPTPNLKV</sequence>
<feature type="compositionally biased region" description="Pro residues" evidence="1">
    <location>
        <begin position="60"/>
        <end position="69"/>
    </location>
</feature>
<dbReference type="AlphaFoldDB" id="A0A072UXN1"/>
<evidence type="ECO:0000313" key="5">
    <source>
        <dbReference type="Proteomes" id="UP000002051"/>
    </source>
</evidence>
<evidence type="ECO:0000256" key="1">
    <source>
        <dbReference type="SAM" id="MobiDB-lite"/>
    </source>
</evidence>
<keyword evidence="5" id="KW-1185">Reference proteome</keyword>
<reference evidence="3 5" key="1">
    <citation type="journal article" date="2011" name="Nature">
        <title>The Medicago genome provides insight into the evolution of rhizobial symbioses.</title>
        <authorList>
            <person name="Young N.D."/>
            <person name="Debelle F."/>
            <person name="Oldroyd G.E."/>
            <person name="Geurts R."/>
            <person name="Cannon S.B."/>
            <person name="Udvardi M.K."/>
            <person name="Benedito V.A."/>
            <person name="Mayer K.F."/>
            <person name="Gouzy J."/>
            <person name="Schoof H."/>
            <person name="Van de Peer Y."/>
            <person name="Proost S."/>
            <person name="Cook D.R."/>
            <person name="Meyers B.C."/>
            <person name="Spannagl M."/>
            <person name="Cheung F."/>
            <person name="De Mita S."/>
            <person name="Krishnakumar V."/>
            <person name="Gundlach H."/>
            <person name="Zhou S."/>
            <person name="Mudge J."/>
            <person name="Bharti A.K."/>
            <person name="Murray J.D."/>
            <person name="Naoumkina M.A."/>
            <person name="Rosen B."/>
            <person name="Silverstein K.A."/>
            <person name="Tang H."/>
            <person name="Rombauts S."/>
            <person name="Zhao P.X."/>
            <person name="Zhou P."/>
            <person name="Barbe V."/>
            <person name="Bardou P."/>
            <person name="Bechner M."/>
            <person name="Bellec A."/>
            <person name="Berger A."/>
            <person name="Berges H."/>
            <person name="Bidwell S."/>
            <person name="Bisseling T."/>
            <person name="Choisne N."/>
            <person name="Couloux A."/>
            <person name="Denny R."/>
            <person name="Deshpande S."/>
            <person name="Dai X."/>
            <person name="Doyle J.J."/>
            <person name="Dudez A.M."/>
            <person name="Farmer A.D."/>
            <person name="Fouteau S."/>
            <person name="Franken C."/>
            <person name="Gibelin C."/>
            <person name="Gish J."/>
            <person name="Goldstein S."/>
            <person name="Gonzalez A.J."/>
            <person name="Green P.J."/>
            <person name="Hallab A."/>
            <person name="Hartog M."/>
            <person name="Hua A."/>
            <person name="Humphray S.J."/>
            <person name="Jeong D.H."/>
            <person name="Jing Y."/>
            <person name="Jocker A."/>
            <person name="Kenton S.M."/>
            <person name="Kim D.J."/>
            <person name="Klee K."/>
            <person name="Lai H."/>
            <person name="Lang C."/>
            <person name="Lin S."/>
            <person name="Macmil S.L."/>
            <person name="Magdelenat G."/>
            <person name="Matthews L."/>
            <person name="McCorrison J."/>
            <person name="Monaghan E.L."/>
            <person name="Mun J.H."/>
            <person name="Najar F.Z."/>
            <person name="Nicholson C."/>
            <person name="Noirot C."/>
            <person name="O'Bleness M."/>
            <person name="Paule C.R."/>
            <person name="Poulain J."/>
            <person name="Prion F."/>
            <person name="Qin B."/>
            <person name="Qu C."/>
            <person name="Retzel E.F."/>
            <person name="Riddle C."/>
            <person name="Sallet E."/>
            <person name="Samain S."/>
            <person name="Samson N."/>
            <person name="Sanders I."/>
            <person name="Saurat O."/>
            <person name="Scarpelli C."/>
            <person name="Schiex T."/>
            <person name="Segurens B."/>
            <person name="Severin A.J."/>
            <person name="Sherrier D.J."/>
            <person name="Shi R."/>
            <person name="Sims S."/>
            <person name="Singer S.R."/>
            <person name="Sinharoy S."/>
            <person name="Sterck L."/>
            <person name="Viollet A."/>
            <person name="Wang B.B."/>
            <person name="Wang K."/>
            <person name="Wang M."/>
            <person name="Wang X."/>
            <person name="Warfsmann J."/>
            <person name="Weissenbach J."/>
            <person name="White D.D."/>
            <person name="White J.D."/>
            <person name="Wiley G.B."/>
            <person name="Wincker P."/>
            <person name="Xing Y."/>
            <person name="Yang L."/>
            <person name="Yao Z."/>
            <person name="Ying F."/>
            <person name="Zhai J."/>
            <person name="Zhou L."/>
            <person name="Zuber A."/>
            <person name="Denarie J."/>
            <person name="Dixon R.A."/>
            <person name="May G.D."/>
            <person name="Schwartz D.C."/>
            <person name="Rogers J."/>
            <person name="Quetier F."/>
            <person name="Town C.D."/>
            <person name="Roe B.A."/>
        </authorList>
    </citation>
    <scope>NUCLEOTIDE SEQUENCE [LARGE SCALE GENOMIC DNA]</scope>
    <source>
        <strain evidence="3">A17</strain>
        <strain evidence="4 5">cv. Jemalong A17</strain>
    </source>
</reference>
<evidence type="ECO:0000313" key="4">
    <source>
        <dbReference type="EnsemblPlants" id="KEH34322"/>
    </source>
</evidence>
<evidence type="ECO:0000256" key="2">
    <source>
        <dbReference type="SAM" id="SignalP"/>
    </source>
</evidence>
<dbReference type="EnsemblPlants" id="KEH34322">
    <property type="protein sequence ID" value="KEH34322"/>
    <property type="gene ID" value="MTR_3g464630"/>
</dbReference>
<feature type="signal peptide" evidence="2">
    <location>
        <begin position="1"/>
        <end position="21"/>
    </location>
</feature>
<keyword evidence="3" id="KW-0472">Membrane</keyword>
<dbReference type="EMBL" id="CM001219">
    <property type="protein sequence ID" value="KEH34322.1"/>
    <property type="molecule type" value="Genomic_DNA"/>
</dbReference>
<dbReference type="Proteomes" id="UP000002051">
    <property type="component" value="Chromosome 3"/>
</dbReference>
<protein>
    <submittedName>
        <fullName evidence="3">Transmembrane protein, putative</fullName>
    </submittedName>
</protein>